<evidence type="ECO:0000313" key="3">
    <source>
        <dbReference type="Proteomes" id="UP000054324"/>
    </source>
</evidence>
<reference evidence="2 3" key="1">
    <citation type="submission" date="2013-11" db="EMBL/GenBank/DDBJ databases">
        <title>Opisthorchis viverrini - life in the bile duct.</title>
        <authorList>
            <person name="Young N.D."/>
            <person name="Nagarajan N."/>
            <person name="Lin S.J."/>
            <person name="Korhonen P.K."/>
            <person name="Jex A.R."/>
            <person name="Hall R.S."/>
            <person name="Safavi-Hemami H."/>
            <person name="Kaewkong W."/>
            <person name="Bertrand D."/>
            <person name="Gao S."/>
            <person name="Seet Q."/>
            <person name="Wongkham S."/>
            <person name="Teh B.T."/>
            <person name="Wongkham C."/>
            <person name="Intapan P.M."/>
            <person name="Maleewong W."/>
            <person name="Yang X."/>
            <person name="Hu M."/>
            <person name="Wang Z."/>
            <person name="Hofmann A."/>
            <person name="Sternberg P.W."/>
            <person name="Tan P."/>
            <person name="Wang J."/>
            <person name="Gasser R.B."/>
        </authorList>
    </citation>
    <scope>NUCLEOTIDE SEQUENCE [LARGE SCALE GENOMIC DNA]</scope>
</reference>
<sequence length="38" mass="4352">MGATRRGSRDRMGATIEHSVMNKSYNEHLDRLHPTGLR</sequence>
<evidence type="ECO:0000256" key="1">
    <source>
        <dbReference type="SAM" id="MobiDB-lite"/>
    </source>
</evidence>
<dbReference type="EMBL" id="KL596802">
    <property type="protein sequence ID" value="KER24659.1"/>
    <property type="molecule type" value="Genomic_DNA"/>
</dbReference>
<evidence type="ECO:0000313" key="2">
    <source>
        <dbReference type="EMBL" id="KER24659.1"/>
    </source>
</evidence>
<dbReference type="KEGG" id="ovi:T265_14372"/>
<proteinExistence type="predicted"/>
<accession>A0A075AAU4</accession>
<gene>
    <name evidence="2" type="ORF">T265_14372</name>
</gene>
<feature type="non-terminal residue" evidence="2">
    <location>
        <position position="38"/>
    </location>
</feature>
<dbReference type="Proteomes" id="UP000054324">
    <property type="component" value="Unassembled WGS sequence"/>
</dbReference>
<protein>
    <submittedName>
        <fullName evidence="2">Uncharacterized protein</fullName>
    </submittedName>
</protein>
<feature type="region of interest" description="Disordered" evidence="1">
    <location>
        <begin position="1"/>
        <end position="38"/>
    </location>
</feature>
<name>A0A075AAU4_OPIVI</name>
<feature type="compositionally biased region" description="Basic and acidic residues" evidence="1">
    <location>
        <begin position="25"/>
        <end position="38"/>
    </location>
</feature>
<dbReference type="GeneID" id="20328538"/>
<dbReference type="CTD" id="20328538"/>
<organism evidence="2 3">
    <name type="scientific">Opisthorchis viverrini</name>
    <name type="common">Southeast Asian liver fluke</name>
    <dbReference type="NCBI Taxonomy" id="6198"/>
    <lineage>
        <taxon>Eukaryota</taxon>
        <taxon>Metazoa</taxon>
        <taxon>Spiralia</taxon>
        <taxon>Lophotrochozoa</taxon>
        <taxon>Platyhelminthes</taxon>
        <taxon>Trematoda</taxon>
        <taxon>Digenea</taxon>
        <taxon>Opisthorchiida</taxon>
        <taxon>Opisthorchiata</taxon>
        <taxon>Opisthorchiidae</taxon>
        <taxon>Opisthorchis</taxon>
    </lineage>
</organism>
<dbReference type="RefSeq" id="XP_009171621.1">
    <property type="nucleotide sequence ID" value="XM_009173357.1"/>
</dbReference>
<dbReference type="AlphaFoldDB" id="A0A075AAU4"/>
<keyword evidence="3" id="KW-1185">Reference proteome</keyword>